<dbReference type="RefSeq" id="WP_049099775.1">
    <property type="nucleotide sequence ID" value="NZ_JACFSX010000022.1"/>
</dbReference>
<evidence type="ECO:0000313" key="4">
    <source>
        <dbReference type="Proteomes" id="UP000318041"/>
    </source>
</evidence>
<feature type="domain" description="Glycosyl transferase family 1" evidence="1">
    <location>
        <begin position="189"/>
        <end position="296"/>
    </location>
</feature>
<accession>A0A5C6L9G1</accession>
<evidence type="ECO:0000259" key="1">
    <source>
        <dbReference type="Pfam" id="PF00534"/>
    </source>
</evidence>
<gene>
    <name evidence="2" type="ORF">F2Z89_00190</name>
    <name evidence="3" type="ORF">FSA08_13765</name>
</gene>
<dbReference type="SUPFAM" id="SSF53756">
    <property type="entry name" value="UDP-Glycosyltransferase/glycogen phosphorylase"/>
    <property type="match status" value="1"/>
</dbReference>
<organism evidence="3 4">
    <name type="scientific">Bacteroides fragilis</name>
    <dbReference type="NCBI Taxonomy" id="817"/>
    <lineage>
        <taxon>Bacteria</taxon>
        <taxon>Pseudomonadati</taxon>
        <taxon>Bacteroidota</taxon>
        <taxon>Bacteroidia</taxon>
        <taxon>Bacteroidales</taxon>
        <taxon>Bacteroidaceae</taxon>
        <taxon>Bacteroides</taxon>
    </lineage>
</organism>
<reference evidence="3 4" key="2">
    <citation type="submission" date="2019-08" db="EMBL/GenBank/DDBJ databases">
        <title>Genome sequencing of Bacteroides fragilis Sample_iSURF_9.</title>
        <authorList>
            <person name="Chandler J.E."/>
            <person name="Ruoff K.L."/>
            <person name="Price C.E."/>
            <person name="Valls R.A."/>
            <person name="O'Toole G.A."/>
        </authorList>
    </citation>
    <scope>NUCLEOTIDE SEQUENCE [LARGE SCALE GENOMIC DNA]</scope>
    <source>
        <strain evidence="3 4">CFPLTA004_1B</strain>
    </source>
</reference>
<name>A0A5C6L9G1_BACFG</name>
<dbReference type="AlphaFoldDB" id="A0A5C6L9G1"/>
<dbReference type="EMBL" id="VOHY01000011">
    <property type="protein sequence ID" value="TWV72085.1"/>
    <property type="molecule type" value="Genomic_DNA"/>
</dbReference>
<proteinExistence type="predicted"/>
<protein>
    <submittedName>
        <fullName evidence="3">Glycosyltransferase family 4 protein</fullName>
    </submittedName>
</protein>
<dbReference type="Pfam" id="PF00534">
    <property type="entry name" value="Glycos_transf_1"/>
    <property type="match status" value="1"/>
</dbReference>
<evidence type="ECO:0000313" key="2">
    <source>
        <dbReference type="EMBL" id="KAA5001767.1"/>
    </source>
</evidence>
<comment type="caution">
    <text evidence="3">The sequence shown here is derived from an EMBL/GenBank/DDBJ whole genome shotgun (WGS) entry which is preliminary data.</text>
</comment>
<dbReference type="Gene3D" id="3.40.50.2000">
    <property type="entry name" value="Glycogen Phosphorylase B"/>
    <property type="match status" value="1"/>
</dbReference>
<evidence type="ECO:0000313" key="3">
    <source>
        <dbReference type="EMBL" id="TWV72085.1"/>
    </source>
</evidence>
<reference evidence="2 5" key="1">
    <citation type="journal article" date="2019" name="Nat. Med.">
        <title>A library of human gut bacterial isolates paired with longitudinal multiomics data enables mechanistic microbiome research.</title>
        <authorList>
            <person name="Poyet M."/>
            <person name="Groussin M."/>
            <person name="Gibbons S.M."/>
            <person name="Avila-Pacheco J."/>
            <person name="Jiang X."/>
            <person name="Kearney S.M."/>
            <person name="Perrotta A.R."/>
            <person name="Berdy B."/>
            <person name="Zhao S."/>
            <person name="Lieberman T.D."/>
            <person name="Swanson P.K."/>
            <person name="Smith M."/>
            <person name="Roesemann S."/>
            <person name="Alexander J.E."/>
            <person name="Rich S.A."/>
            <person name="Livny J."/>
            <person name="Vlamakis H."/>
            <person name="Clish C."/>
            <person name="Bullock K."/>
            <person name="Deik A."/>
            <person name="Scott J."/>
            <person name="Pierce K.A."/>
            <person name="Xavier R.J."/>
            <person name="Alm E.J."/>
        </authorList>
    </citation>
    <scope>NUCLEOTIDE SEQUENCE [LARGE SCALE GENOMIC DNA]</scope>
    <source>
        <strain evidence="2 5">BIOML-A46</strain>
    </source>
</reference>
<dbReference type="EMBL" id="VWCJ01000001">
    <property type="protein sequence ID" value="KAA5001767.1"/>
    <property type="molecule type" value="Genomic_DNA"/>
</dbReference>
<dbReference type="Proteomes" id="UP000318041">
    <property type="component" value="Unassembled WGS sequence"/>
</dbReference>
<sequence>MNRKRVLFCYYIPEEYVLENGASQCVTNFCSSLIRGGCFHKFYSEIPTYINDNIIDRLPKYKQIKYIQCRFFSNRHVTRYLNYIIENIELSFLLRKEYNIWFYNLDRNNVLCFLILKFLFKKKLFILLADHTPSKSKMSLKYFAEFLMEKYSSGILSLSVRTTISHDNMQYLPGIIPSESCKYIDKKYPEKSFLFSGALKNVTGIKMVLDVFSELPNIQLYITGRGEEEDVVRSYSLRYNNIHFLGYLEYQQYLDVLDSIPYCLSFRDPNLLENRNNFPSKIMEYFFHSKIVISTINYPELESLHYFYVPFVKEDIKKVIFDIYNLSDSMQQYYMDNTLMISNLYSANAWKEKLHLVEQNI</sequence>
<keyword evidence="3" id="KW-0808">Transferase</keyword>
<dbReference type="Proteomes" id="UP000460666">
    <property type="component" value="Unassembled WGS sequence"/>
</dbReference>
<evidence type="ECO:0000313" key="5">
    <source>
        <dbReference type="Proteomes" id="UP000460666"/>
    </source>
</evidence>
<dbReference type="InterPro" id="IPR001296">
    <property type="entry name" value="Glyco_trans_1"/>
</dbReference>
<dbReference type="GO" id="GO:0016757">
    <property type="term" value="F:glycosyltransferase activity"/>
    <property type="evidence" value="ECO:0007669"/>
    <property type="project" value="InterPro"/>
</dbReference>